<keyword evidence="4" id="KW-1185">Reference proteome</keyword>
<dbReference type="Proteomes" id="UP000266934">
    <property type="component" value="Chromosome"/>
</dbReference>
<keyword evidence="2" id="KW-0732">Signal</keyword>
<proteinExistence type="predicted"/>
<evidence type="ECO:0000256" key="1">
    <source>
        <dbReference type="SAM" id="MobiDB-lite"/>
    </source>
</evidence>
<dbReference type="EMBL" id="AP018907">
    <property type="protein sequence ID" value="BBF91729.1"/>
    <property type="molecule type" value="Genomic_DNA"/>
</dbReference>
<sequence>MTVRFGSVSFSGLAVVAAVLLAGCAGEGTVPARGAGAAGGSGPVPPGELVSAEGACGEAAEGNAPSKLDFGLTECEVVRLVGPFDRVEIGDAQGVRVVTMVSTAGARPGIYRFEAGRLKSVEAAPEPEKKKGKPAPRH</sequence>
<feature type="signal peptide" evidence="2">
    <location>
        <begin position="1"/>
        <end position="22"/>
    </location>
</feature>
<organism evidence="3 4">
    <name type="scientific">Blastochloris tepida</name>
    <dbReference type="NCBI Taxonomy" id="2233851"/>
    <lineage>
        <taxon>Bacteria</taxon>
        <taxon>Pseudomonadati</taxon>
        <taxon>Pseudomonadota</taxon>
        <taxon>Alphaproteobacteria</taxon>
        <taxon>Hyphomicrobiales</taxon>
        <taxon>Blastochloridaceae</taxon>
        <taxon>Blastochloris</taxon>
    </lineage>
</organism>
<protein>
    <recommendedName>
        <fullName evidence="5">Lipoprotein</fullName>
    </recommendedName>
</protein>
<feature type="chain" id="PRO_5016873149" description="Lipoprotein" evidence="2">
    <location>
        <begin position="23"/>
        <end position="138"/>
    </location>
</feature>
<name>A0A348FWP6_9HYPH</name>
<dbReference type="KEGG" id="blag:BLTE_04140"/>
<evidence type="ECO:0008006" key="5">
    <source>
        <dbReference type="Google" id="ProtNLM"/>
    </source>
</evidence>
<gene>
    <name evidence="3" type="ORF">BLTE_04140</name>
</gene>
<feature type="region of interest" description="Disordered" evidence="1">
    <location>
        <begin position="34"/>
        <end position="56"/>
    </location>
</feature>
<accession>A0A348FWP6</accession>
<evidence type="ECO:0000313" key="4">
    <source>
        <dbReference type="Proteomes" id="UP000266934"/>
    </source>
</evidence>
<evidence type="ECO:0000313" key="3">
    <source>
        <dbReference type="EMBL" id="BBF91729.1"/>
    </source>
</evidence>
<dbReference type="PROSITE" id="PS51257">
    <property type="entry name" value="PROKAR_LIPOPROTEIN"/>
    <property type="match status" value="1"/>
</dbReference>
<dbReference type="AlphaFoldDB" id="A0A348FWP6"/>
<reference evidence="3 4" key="1">
    <citation type="submission" date="2018-08" db="EMBL/GenBank/DDBJ databases">
        <title>Complete genome sequencing of Blastochloris tepida GI.</title>
        <authorList>
            <person name="Tsukatani Y."/>
            <person name="Mori H."/>
        </authorList>
    </citation>
    <scope>NUCLEOTIDE SEQUENCE [LARGE SCALE GENOMIC DNA]</scope>
    <source>
        <strain evidence="3 4">GI</strain>
    </source>
</reference>
<evidence type="ECO:0000256" key="2">
    <source>
        <dbReference type="SAM" id="SignalP"/>
    </source>
</evidence>